<protein>
    <submittedName>
        <fullName evidence="9">RagB/SusD family nutrient uptake outer membrane protein</fullName>
    </submittedName>
</protein>
<evidence type="ECO:0000256" key="5">
    <source>
        <dbReference type="ARBA" id="ARBA00023237"/>
    </source>
</evidence>
<dbReference type="RefSeq" id="WP_118419170.1">
    <property type="nucleotide sequence ID" value="NZ_JADNAA010000088.1"/>
</dbReference>
<evidence type="ECO:0000313" key="10">
    <source>
        <dbReference type="Proteomes" id="UP000266492"/>
    </source>
</evidence>
<feature type="domain" description="SusD-like N-terminal" evidence="8">
    <location>
        <begin position="21"/>
        <end position="219"/>
    </location>
</feature>
<evidence type="ECO:0000256" key="1">
    <source>
        <dbReference type="ARBA" id="ARBA00004442"/>
    </source>
</evidence>
<evidence type="ECO:0000259" key="7">
    <source>
        <dbReference type="Pfam" id="PF07980"/>
    </source>
</evidence>
<organism evidence="9 10">
    <name type="scientific">Bacteroides ovatus</name>
    <dbReference type="NCBI Taxonomy" id="28116"/>
    <lineage>
        <taxon>Bacteria</taxon>
        <taxon>Pseudomonadati</taxon>
        <taxon>Bacteroidota</taxon>
        <taxon>Bacteroidia</taxon>
        <taxon>Bacteroidales</taxon>
        <taxon>Bacteroidaceae</taxon>
        <taxon>Bacteroides</taxon>
    </lineage>
</organism>
<dbReference type="EMBL" id="QRVZ01000024">
    <property type="protein sequence ID" value="RGS80374.1"/>
    <property type="molecule type" value="Genomic_DNA"/>
</dbReference>
<dbReference type="SUPFAM" id="SSF48452">
    <property type="entry name" value="TPR-like"/>
    <property type="match status" value="1"/>
</dbReference>
<feature type="domain" description="RagB/SusD" evidence="7">
    <location>
        <begin position="311"/>
        <end position="630"/>
    </location>
</feature>
<feature type="signal peptide" evidence="6">
    <location>
        <begin position="1"/>
        <end position="22"/>
    </location>
</feature>
<comment type="caution">
    <text evidence="9">The sequence shown here is derived from an EMBL/GenBank/DDBJ whole genome shotgun (WGS) entry which is preliminary data.</text>
</comment>
<reference evidence="9 10" key="1">
    <citation type="submission" date="2018-08" db="EMBL/GenBank/DDBJ databases">
        <title>A genome reference for cultivated species of the human gut microbiota.</title>
        <authorList>
            <person name="Zou Y."/>
            <person name="Xue W."/>
            <person name="Luo G."/>
        </authorList>
    </citation>
    <scope>NUCLEOTIDE SEQUENCE [LARGE SCALE GENOMIC DNA]</scope>
    <source>
        <strain evidence="9 10">AF20-9LB</strain>
    </source>
</reference>
<evidence type="ECO:0000259" key="8">
    <source>
        <dbReference type="Pfam" id="PF14322"/>
    </source>
</evidence>
<accession>A0A395VWR6</accession>
<dbReference type="PROSITE" id="PS51257">
    <property type="entry name" value="PROKAR_LIPOPROTEIN"/>
    <property type="match status" value="1"/>
</dbReference>
<comment type="similarity">
    <text evidence="2">Belongs to the SusD family.</text>
</comment>
<evidence type="ECO:0000256" key="4">
    <source>
        <dbReference type="ARBA" id="ARBA00023136"/>
    </source>
</evidence>
<dbReference type="GO" id="GO:0009279">
    <property type="term" value="C:cell outer membrane"/>
    <property type="evidence" value="ECO:0007669"/>
    <property type="project" value="UniProtKB-SubCell"/>
</dbReference>
<keyword evidence="5" id="KW-0998">Cell outer membrane</keyword>
<dbReference type="AlphaFoldDB" id="A0A395VWR6"/>
<dbReference type="InterPro" id="IPR012944">
    <property type="entry name" value="SusD_RagB_dom"/>
</dbReference>
<gene>
    <name evidence="9" type="ORF">DWX70_21665</name>
</gene>
<sequence length="631" mass="73530">MKKIFYMYTLLAVLLFSSCNYLDIVPDERVSNEDTYSTPDRLKGFFFSCYGFLPSNRAILDQSYWWTQGEETTYFKKEAFSYFNEGNYSPTSLQMTSTTWSNVWRGIRQCYMFLAIVDKTKNMNPEEIIRYKAEVNFLIAYYHFISLRSYGPTVIIDKLTNENIPITEFPERSSFDEVVAFIDKKIDEALPGLAEEHISTDFGRITKYTALALRSRMYLYAASPLYNGNSDMYADFVSKLDGRHLIAQQYSRDKWQKCADVTLDAIQQLEKYGFHLYGDTEAGTPSASKPSISNKAQRRIRYATLDYENNPEVIWADTRKEGVYGWQQRSMPVQTKSYIKDVQGCICPTLQTVESFYTKNGLPMEYDKTFDYEDRYSIVQLPPDNDGNNYYSQSTGTSMKLHAEREPRFYAWIGFHNGYHEITKYNGAIVSADHAKKAILLKLRNNDFGGRKNKSSNYSVTGYNNKKWCHPAYSDGPVDYPLVLFRLAELYLNYAEALVELDKLDQAREYVDKVRLRAGIPTVKDAWENYASTPDFYKTKEGMREIVRTERNLELYLEGHKFFDIRRWKIAEQYLGIPEKGLNTLGNTDQEFFQVKELNLTRAFHKGQYLMPIDINEINKNPNLVQNPYYN</sequence>
<evidence type="ECO:0000256" key="3">
    <source>
        <dbReference type="ARBA" id="ARBA00022729"/>
    </source>
</evidence>
<proteinExistence type="inferred from homology"/>
<evidence type="ECO:0000313" key="9">
    <source>
        <dbReference type="EMBL" id="RGS80374.1"/>
    </source>
</evidence>
<keyword evidence="3 6" id="KW-0732">Signal</keyword>
<evidence type="ECO:0000256" key="6">
    <source>
        <dbReference type="SAM" id="SignalP"/>
    </source>
</evidence>
<dbReference type="Pfam" id="PF07980">
    <property type="entry name" value="SusD_RagB"/>
    <property type="match status" value="1"/>
</dbReference>
<dbReference type="Proteomes" id="UP000266492">
    <property type="component" value="Unassembled WGS sequence"/>
</dbReference>
<evidence type="ECO:0000256" key="2">
    <source>
        <dbReference type="ARBA" id="ARBA00006275"/>
    </source>
</evidence>
<name>A0A395VWR6_BACOV</name>
<feature type="chain" id="PRO_5017238854" evidence="6">
    <location>
        <begin position="23"/>
        <end position="631"/>
    </location>
</feature>
<comment type="subcellular location">
    <subcellularLocation>
        <location evidence="1">Cell outer membrane</location>
    </subcellularLocation>
</comment>
<dbReference type="Pfam" id="PF14322">
    <property type="entry name" value="SusD-like_3"/>
    <property type="match status" value="1"/>
</dbReference>
<keyword evidence="4" id="KW-0472">Membrane</keyword>
<dbReference type="Gene3D" id="1.25.40.390">
    <property type="match status" value="1"/>
</dbReference>
<dbReference type="InterPro" id="IPR033985">
    <property type="entry name" value="SusD-like_N"/>
</dbReference>
<dbReference type="InterPro" id="IPR011990">
    <property type="entry name" value="TPR-like_helical_dom_sf"/>
</dbReference>